<evidence type="ECO:0000313" key="1">
    <source>
        <dbReference type="EMBL" id="EQB04714.1"/>
    </source>
</evidence>
<organism evidence="1 2">
    <name type="scientific">Sphingobium baderi LL03</name>
    <dbReference type="NCBI Taxonomy" id="1114964"/>
    <lineage>
        <taxon>Bacteria</taxon>
        <taxon>Pseudomonadati</taxon>
        <taxon>Pseudomonadota</taxon>
        <taxon>Alphaproteobacteria</taxon>
        <taxon>Sphingomonadales</taxon>
        <taxon>Sphingomonadaceae</taxon>
        <taxon>Sphingobium</taxon>
    </lineage>
</organism>
<proteinExistence type="predicted"/>
<gene>
    <name evidence="1" type="ORF">L485_03715</name>
</gene>
<name>T0I501_9SPHN</name>
<evidence type="ECO:0000313" key="2">
    <source>
        <dbReference type="Proteomes" id="UP000015524"/>
    </source>
</evidence>
<accession>T0I501</accession>
<comment type="caution">
    <text evidence="1">The sequence shown here is derived from an EMBL/GenBank/DDBJ whole genome shotgun (WGS) entry which is preliminary data.</text>
</comment>
<protein>
    <submittedName>
        <fullName evidence="1">Uncharacterized protein</fullName>
    </submittedName>
</protein>
<dbReference type="EMBL" id="ATIB01000031">
    <property type="protein sequence ID" value="EQB04714.1"/>
    <property type="molecule type" value="Genomic_DNA"/>
</dbReference>
<dbReference type="AlphaFoldDB" id="T0I501"/>
<reference evidence="1 2" key="1">
    <citation type="journal article" date="2013" name="Genome Announc.">
        <title>Draft Genome Sequence of a Hexachlorocyclohexane-Degrading Bacterium, Sphingobium baderi Strain LL03T.</title>
        <authorList>
            <person name="Kaur J."/>
            <person name="Verma H."/>
            <person name="Tripathi C."/>
            <person name="Khurana J.P."/>
            <person name="Lal R."/>
        </authorList>
    </citation>
    <scope>NUCLEOTIDE SEQUENCE [LARGE SCALE GENOMIC DNA]</scope>
    <source>
        <strain evidence="1 2">LL03</strain>
    </source>
</reference>
<dbReference type="Proteomes" id="UP000015524">
    <property type="component" value="Unassembled WGS sequence"/>
</dbReference>
<keyword evidence="2" id="KW-1185">Reference proteome</keyword>
<dbReference type="PATRIC" id="fig|1114964.8.peg.4714"/>
<sequence>MQALRLRIWRAHAARRALRDRGDAQDQGSVMDGMEKSLAASRPYAFGARPWGKRIQGASERYLPR</sequence>